<comment type="cofactor">
    <cofactor evidence="8">
        <name>[2Fe-2S] cluster</name>
        <dbReference type="ChEBI" id="CHEBI:190135"/>
    </cofactor>
</comment>
<keyword evidence="6" id="KW-0411">Iron-sulfur</keyword>
<dbReference type="NCBIfam" id="TIGR01958">
    <property type="entry name" value="nuoE_fam"/>
    <property type="match status" value="1"/>
</dbReference>
<accession>M1W2Q5</accession>
<evidence type="ECO:0000256" key="7">
    <source>
        <dbReference type="ARBA" id="ARBA00023027"/>
    </source>
</evidence>
<dbReference type="SUPFAM" id="SSF51905">
    <property type="entry name" value="FAD/NAD(P)-binding domain"/>
    <property type="match status" value="1"/>
</dbReference>
<comment type="similarity">
    <text evidence="1">Belongs to the complex I 24 kDa subunit family.</text>
</comment>
<keyword evidence="12" id="KW-1185">Reference proteome</keyword>
<keyword evidence="7" id="KW-0520">NAD</keyword>
<dbReference type="CDD" id="cd03064">
    <property type="entry name" value="TRX_Fd_NuoE"/>
    <property type="match status" value="1"/>
</dbReference>
<dbReference type="FunFam" id="3.40.30.10:FF:000022">
    <property type="entry name" value="NADH dehydrogenase flavoprotein 2, mitochondrial"/>
    <property type="match status" value="1"/>
</dbReference>
<dbReference type="Pfam" id="PF01257">
    <property type="entry name" value="2Fe-2S_thioredx"/>
    <property type="match status" value="1"/>
</dbReference>
<feature type="region of interest" description="Disordered" evidence="9">
    <location>
        <begin position="1"/>
        <end position="23"/>
    </location>
</feature>
<dbReference type="Proteomes" id="UP000016801">
    <property type="component" value="Unassembled WGS sequence"/>
</dbReference>
<dbReference type="InterPro" id="IPR042128">
    <property type="entry name" value="NuoE_dom"/>
</dbReference>
<dbReference type="GO" id="GO:0008137">
    <property type="term" value="F:NADH dehydrogenase (ubiquinone) activity"/>
    <property type="evidence" value="ECO:0007669"/>
    <property type="project" value="UniProtKB-ARBA"/>
</dbReference>
<feature type="domain" description="FAD dependent oxidoreductase" evidence="10">
    <location>
        <begin position="45"/>
        <end position="423"/>
    </location>
</feature>
<dbReference type="Pfam" id="PF01266">
    <property type="entry name" value="DAO"/>
    <property type="match status" value="1"/>
</dbReference>
<dbReference type="VEuPathDB" id="FungiDB:CPUR_05909"/>
<dbReference type="PANTHER" id="PTHR10371:SF3">
    <property type="entry name" value="NADH DEHYDROGENASE [UBIQUINONE] FLAVOPROTEIN 2, MITOCHONDRIAL"/>
    <property type="match status" value="1"/>
</dbReference>
<keyword evidence="3" id="KW-0479">Metal-binding</keyword>
<dbReference type="GO" id="GO:0051537">
    <property type="term" value="F:2 iron, 2 sulfur cluster binding"/>
    <property type="evidence" value="ECO:0007669"/>
    <property type="project" value="UniProtKB-KW"/>
</dbReference>
<keyword evidence="5" id="KW-0408">Iron</keyword>
<dbReference type="GO" id="GO:0098796">
    <property type="term" value="C:membrane protein complex"/>
    <property type="evidence" value="ECO:0007669"/>
    <property type="project" value="UniProtKB-ARBA"/>
</dbReference>
<feature type="region of interest" description="Disordered" evidence="9">
    <location>
        <begin position="731"/>
        <end position="750"/>
    </location>
</feature>
<dbReference type="GO" id="GO:0046872">
    <property type="term" value="F:metal ion binding"/>
    <property type="evidence" value="ECO:0007669"/>
    <property type="project" value="UniProtKB-KW"/>
</dbReference>
<dbReference type="InterPro" id="IPR006076">
    <property type="entry name" value="FAD-dep_OxRdtase"/>
</dbReference>
<dbReference type="EMBL" id="CAGA01000037">
    <property type="protein sequence ID" value="CCE32051.1"/>
    <property type="molecule type" value="Genomic_DNA"/>
</dbReference>
<evidence type="ECO:0000256" key="3">
    <source>
        <dbReference type="ARBA" id="ARBA00022723"/>
    </source>
</evidence>
<proteinExistence type="inferred from homology"/>
<evidence type="ECO:0000256" key="4">
    <source>
        <dbReference type="ARBA" id="ARBA00022967"/>
    </source>
</evidence>
<keyword evidence="4" id="KW-1278">Translocase</keyword>
<dbReference type="Gene3D" id="3.40.30.10">
    <property type="entry name" value="Glutaredoxin"/>
    <property type="match status" value="1"/>
</dbReference>
<protein>
    <recommendedName>
        <fullName evidence="10">FAD dependent oxidoreductase domain-containing protein</fullName>
    </recommendedName>
</protein>
<dbReference type="FunFam" id="1.10.10.1590:FF:000001">
    <property type="entry name" value="NADH-quinone oxidoreductase subunit E"/>
    <property type="match status" value="1"/>
</dbReference>
<dbReference type="InterPro" id="IPR041921">
    <property type="entry name" value="NuoE_N"/>
</dbReference>
<evidence type="ECO:0000256" key="6">
    <source>
        <dbReference type="ARBA" id="ARBA00023014"/>
    </source>
</evidence>
<reference evidence="11 12" key="1">
    <citation type="journal article" date="2013" name="PLoS Genet.">
        <title>Plant-symbiotic fungi as chemical engineers: Multi-genome analysis of the Clavicipitaceae reveals dynamics of alkaloid loci.</title>
        <authorList>
            <person name="Schardl C.L."/>
            <person name="Young C.A."/>
            <person name="Hesse U."/>
            <person name="Amyotte S.G."/>
            <person name="Andreeva K."/>
            <person name="Calie P.J."/>
            <person name="Fleetwood D.J."/>
            <person name="Haws D.C."/>
            <person name="Moore N."/>
            <person name="Oeser B."/>
            <person name="Panaccione D.G."/>
            <person name="Schweri K.K."/>
            <person name="Voisey C.R."/>
            <person name="Farman M.L."/>
            <person name="Jaromczyk J.W."/>
            <person name="Roe B.A."/>
            <person name="O'Sullivan D.M."/>
            <person name="Scott B."/>
            <person name="Tudzynski P."/>
            <person name="An Z."/>
            <person name="Arnaoudova E.G."/>
            <person name="Bullock C.T."/>
            <person name="Charlton N.D."/>
            <person name="Chen L."/>
            <person name="Cox M."/>
            <person name="Dinkins R.D."/>
            <person name="Florea S."/>
            <person name="Glenn A.E."/>
            <person name="Gordon A."/>
            <person name="Gueldener U."/>
            <person name="Harris D.R."/>
            <person name="Hollin W."/>
            <person name="Jaromczyk J."/>
            <person name="Johnson R.D."/>
            <person name="Khan A.K."/>
            <person name="Leistner E."/>
            <person name="Leuchtmann A."/>
            <person name="Li C."/>
            <person name="Liu J."/>
            <person name="Liu J."/>
            <person name="Liu M."/>
            <person name="Mace W."/>
            <person name="Machado C."/>
            <person name="Nagabhyru P."/>
            <person name="Pan J."/>
            <person name="Schmid J."/>
            <person name="Sugawara K."/>
            <person name="Steiner U."/>
            <person name="Takach J.E."/>
            <person name="Tanaka E."/>
            <person name="Webb J.S."/>
            <person name="Wilson E.V."/>
            <person name="Wiseman J.L."/>
            <person name="Yoshida R."/>
            <person name="Zeng Z."/>
        </authorList>
    </citation>
    <scope>NUCLEOTIDE SEQUENCE [LARGE SCALE GENOMIC DNA]</scope>
    <source>
        <strain evidence="11 12">20.1</strain>
    </source>
</reference>
<dbReference type="Gene3D" id="3.50.50.60">
    <property type="entry name" value="FAD/NAD(P)-binding domain"/>
    <property type="match status" value="1"/>
</dbReference>
<dbReference type="eggNOG" id="KOG3196">
    <property type="taxonomic scope" value="Eukaryota"/>
</dbReference>
<evidence type="ECO:0000256" key="2">
    <source>
        <dbReference type="ARBA" id="ARBA00022714"/>
    </source>
</evidence>
<feature type="compositionally biased region" description="Polar residues" evidence="9">
    <location>
        <begin position="12"/>
        <end position="21"/>
    </location>
</feature>
<evidence type="ECO:0000256" key="1">
    <source>
        <dbReference type="ARBA" id="ARBA00010643"/>
    </source>
</evidence>
<dbReference type="SUPFAM" id="SSF52833">
    <property type="entry name" value="Thioredoxin-like"/>
    <property type="match status" value="1"/>
</dbReference>
<dbReference type="PANTHER" id="PTHR10371">
    <property type="entry name" value="NADH DEHYDROGENASE UBIQUINONE FLAVOPROTEIN 2, MITOCHONDRIAL"/>
    <property type="match status" value="1"/>
</dbReference>
<dbReference type="HOGENOM" id="CLU_364459_0_0_1"/>
<name>M1W2Q5_CLAP2</name>
<dbReference type="GO" id="GO:0005743">
    <property type="term" value="C:mitochondrial inner membrane"/>
    <property type="evidence" value="ECO:0007669"/>
    <property type="project" value="UniProtKB-ARBA"/>
</dbReference>
<evidence type="ECO:0000313" key="11">
    <source>
        <dbReference type="EMBL" id="CCE32051.1"/>
    </source>
</evidence>
<dbReference type="PROSITE" id="PS01099">
    <property type="entry name" value="COMPLEX1_24K"/>
    <property type="match status" value="1"/>
</dbReference>
<evidence type="ECO:0000259" key="10">
    <source>
        <dbReference type="Pfam" id="PF01266"/>
    </source>
</evidence>
<comment type="caution">
    <text evidence="11">The sequence shown here is derived from an EMBL/GenBank/DDBJ whole genome shotgun (WGS) entry which is preliminary data.</text>
</comment>
<dbReference type="GO" id="GO:1902494">
    <property type="term" value="C:catalytic complex"/>
    <property type="evidence" value="ECO:0007669"/>
    <property type="project" value="UniProtKB-ARBA"/>
</dbReference>
<dbReference type="InterPro" id="IPR036188">
    <property type="entry name" value="FAD/NAD-bd_sf"/>
</dbReference>
<keyword evidence="2" id="KW-0001">2Fe-2S</keyword>
<dbReference type="Gene3D" id="3.30.9.10">
    <property type="entry name" value="D-Amino Acid Oxidase, subunit A, domain 2"/>
    <property type="match status" value="1"/>
</dbReference>
<dbReference type="STRING" id="1111077.M1W2Q5"/>
<dbReference type="InterPro" id="IPR036249">
    <property type="entry name" value="Thioredoxin-like_sf"/>
</dbReference>
<evidence type="ECO:0000256" key="5">
    <source>
        <dbReference type="ARBA" id="ARBA00023004"/>
    </source>
</evidence>
<dbReference type="InterPro" id="IPR002023">
    <property type="entry name" value="NuoE-like"/>
</dbReference>
<evidence type="ECO:0000256" key="9">
    <source>
        <dbReference type="SAM" id="MobiDB-lite"/>
    </source>
</evidence>
<dbReference type="OrthoDB" id="429143at2759"/>
<dbReference type="Gene3D" id="1.10.10.1590">
    <property type="entry name" value="NADH-quinone oxidoreductase subunit E"/>
    <property type="match status" value="1"/>
</dbReference>
<organism evidence="11 12">
    <name type="scientific">Claviceps purpurea (strain 20.1)</name>
    <name type="common">Ergot fungus</name>
    <name type="synonym">Sphacelia segetum</name>
    <dbReference type="NCBI Taxonomy" id="1111077"/>
    <lineage>
        <taxon>Eukaryota</taxon>
        <taxon>Fungi</taxon>
        <taxon>Dikarya</taxon>
        <taxon>Ascomycota</taxon>
        <taxon>Pezizomycotina</taxon>
        <taxon>Sordariomycetes</taxon>
        <taxon>Hypocreomycetidae</taxon>
        <taxon>Hypocreales</taxon>
        <taxon>Clavicipitaceae</taxon>
        <taxon>Claviceps</taxon>
    </lineage>
</organism>
<dbReference type="GO" id="GO:0016491">
    <property type="term" value="F:oxidoreductase activity"/>
    <property type="evidence" value="ECO:0007669"/>
    <property type="project" value="InterPro"/>
</dbReference>
<evidence type="ECO:0000256" key="8">
    <source>
        <dbReference type="ARBA" id="ARBA00034078"/>
    </source>
</evidence>
<gene>
    <name evidence="11" type="ORF">CPUR_05909</name>
</gene>
<evidence type="ECO:0000313" key="12">
    <source>
        <dbReference type="Proteomes" id="UP000016801"/>
    </source>
</evidence>
<dbReference type="AlphaFoldDB" id="M1W2Q5"/>
<sequence>MTGAHLRKGQSGPPTAESTDSYWHKDPSAVLLGHRTTDDLPPAADVVVIGTGITGAFAARELVAGGRSVVHVEAREACWGATGRNGGHCQPLLYKAKPTIGRFELGTYTFLRDLVATNEIPCDWRTEGGVVAFYEDEVVKGVEEVIARLKREAPDLAEMVTLFEDKQDLQRLRVPWARAAVYQPNAAKVWPYKLVAWVLETLLCEYPAERYNLQTNTPVEHLQCADGGWIVHTCRGQIVARDVLLACNGYTSYLLPKMTGVVTPTRGQVAGLIPPEDHIPLEHTHGWLQGTSDDYMIQRDEDDDGILILGGERLAAPGAEEGVWDDSEVQPAVAEKLKHALHGRVKLRAPGQEEKKKLCAEYEWTGIMGYSKDRHPWVGRVPAAFGGKPDDGLENEEGHLWMSVGYTGHGMPSAARCGMSAANMMLGKSEMYGLPAEYVATEERAEKVLKEVTKATEADTAMNVGRRHHLMLDLKAALSKPLLRRSPHYDPTKTTSIATKALLSQNVATTIMSLFFLRSCVRAASRVSRPHARAFTTTACRPSDSLMVHRNTADNNPELPFKFNKENEVLMAEILKRYPEQYKKAAVMPLLDLGQRQHGFTSISVMNEVARLLEMPPMRVYEVASFYTMYNRTPVGKFFIQACTTTPCQLGGCGSDVIVKAIKEHLGIKQGETTPDGLFTFIEVECLGACVNAPMIQINDDYYEDLTPSTTVKLLDALKASAGDAAAAKKVPKAGPMTGRETCENSNGLTNLVDEPWGVEKTRADL</sequence>
<dbReference type="GO" id="GO:0006120">
    <property type="term" value="P:mitochondrial electron transport, NADH to ubiquinone"/>
    <property type="evidence" value="ECO:0007669"/>
    <property type="project" value="UniProtKB-ARBA"/>
</dbReference>